<dbReference type="AlphaFoldDB" id="A0A2T2WY39"/>
<comment type="caution">
    <text evidence="1">The sequence shown here is derived from an EMBL/GenBank/DDBJ whole genome shotgun (WGS) entry which is preliminary data.</text>
</comment>
<name>A0A2T2WY39_9FIRM</name>
<dbReference type="InterPro" id="IPR018841">
    <property type="entry name" value="DUF2442"/>
</dbReference>
<evidence type="ECO:0008006" key="3">
    <source>
        <dbReference type="Google" id="ProtNLM"/>
    </source>
</evidence>
<evidence type="ECO:0000313" key="1">
    <source>
        <dbReference type="EMBL" id="PSR27144.1"/>
    </source>
</evidence>
<dbReference type="Proteomes" id="UP000242972">
    <property type="component" value="Unassembled WGS sequence"/>
</dbReference>
<sequence>MIFWALRVAIDSQTIHVGLIDGRQIQVPLEWFPILRDASPEERQVWEISLPKRVEILFPMLNAEITINQLLAWRQGEDEEAFIVASSSSEQRLTDIAALIRVEMRTKNIGFDECISRLRHHPLIQDQEGQE</sequence>
<protein>
    <recommendedName>
        <fullName evidence="3">DUF2442 domain-containing protein</fullName>
    </recommendedName>
</protein>
<proteinExistence type="predicted"/>
<reference evidence="1 2" key="1">
    <citation type="journal article" date="2014" name="BMC Genomics">
        <title>Comparison of environmental and isolate Sulfobacillus genomes reveals diverse carbon, sulfur, nitrogen, and hydrogen metabolisms.</title>
        <authorList>
            <person name="Justice N.B."/>
            <person name="Norman A."/>
            <person name="Brown C.T."/>
            <person name="Singh A."/>
            <person name="Thomas B.C."/>
            <person name="Banfield J.F."/>
        </authorList>
    </citation>
    <scope>NUCLEOTIDE SEQUENCE [LARGE SCALE GENOMIC DNA]</scope>
    <source>
        <strain evidence="1">AMDSBA4</strain>
    </source>
</reference>
<dbReference type="Gene3D" id="3.30.2020.40">
    <property type="entry name" value="Uncharacterised protein PF10387, DUF2442"/>
    <property type="match status" value="1"/>
</dbReference>
<dbReference type="EMBL" id="PXYW01000113">
    <property type="protein sequence ID" value="PSR27144.1"/>
    <property type="molecule type" value="Genomic_DNA"/>
</dbReference>
<accession>A0A2T2WY39</accession>
<dbReference type="Pfam" id="PF10387">
    <property type="entry name" value="DUF2442"/>
    <property type="match status" value="1"/>
</dbReference>
<organism evidence="1 2">
    <name type="scientific">Sulfobacillus benefaciens</name>
    <dbReference type="NCBI Taxonomy" id="453960"/>
    <lineage>
        <taxon>Bacteria</taxon>
        <taxon>Bacillati</taxon>
        <taxon>Bacillota</taxon>
        <taxon>Clostridia</taxon>
        <taxon>Eubacteriales</taxon>
        <taxon>Clostridiales Family XVII. Incertae Sedis</taxon>
        <taxon>Sulfobacillus</taxon>
    </lineage>
</organism>
<gene>
    <name evidence="1" type="ORF">C7B46_19580</name>
</gene>
<evidence type="ECO:0000313" key="2">
    <source>
        <dbReference type="Proteomes" id="UP000242972"/>
    </source>
</evidence>